<name>X1QI40_9ZZZZ</name>
<reference evidence="1" key="1">
    <citation type="journal article" date="2014" name="Front. Microbiol.">
        <title>High frequency of phylogenetically diverse reductive dehalogenase-homologous genes in deep subseafloor sedimentary metagenomes.</title>
        <authorList>
            <person name="Kawai M."/>
            <person name="Futagami T."/>
            <person name="Toyoda A."/>
            <person name="Takaki Y."/>
            <person name="Nishi S."/>
            <person name="Hori S."/>
            <person name="Arai W."/>
            <person name="Tsubouchi T."/>
            <person name="Morono Y."/>
            <person name="Uchiyama I."/>
            <person name="Ito T."/>
            <person name="Fujiyama A."/>
            <person name="Inagaki F."/>
            <person name="Takami H."/>
        </authorList>
    </citation>
    <scope>NUCLEOTIDE SEQUENCE</scope>
    <source>
        <strain evidence="1">Expedition CK06-06</strain>
    </source>
</reference>
<gene>
    <name evidence="1" type="ORF">S12H4_00190</name>
</gene>
<accession>X1QI40</accession>
<evidence type="ECO:0000313" key="1">
    <source>
        <dbReference type="EMBL" id="GAI67913.1"/>
    </source>
</evidence>
<proteinExistence type="predicted"/>
<dbReference type="EMBL" id="BARW01000014">
    <property type="protein sequence ID" value="GAI67913.1"/>
    <property type="molecule type" value="Genomic_DNA"/>
</dbReference>
<sequence length="240" mass="28212">MIKVIPYDVCRWLRSQGYNEAREKRGLFWKRLSFDVIWESSPNQHAVFADLRQKVYDAVPYPSFYCDKLSGKQGKNIAGEEARKYWKWIFSLGTYRCEICHERIESKHTIAFAPWEEGVDLYDEWEVLGAPVHAGCLDEAIISEVPHFCNICQKRLTWENMGTDSLVRHHISYQPDVLIDLCRSCHTKLHKGSLPEYRHLLPGEEWNEVLIALKTEQELDEGFKQTMEREQIKEGEDIDF</sequence>
<comment type="caution">
    <text evidence="1">The sequence shown here is derived from an EMBL/GenBank/DDBJ whole genome shotgun (WGS) entry which is preliminary data.</text>
</comment>
<dbReference type="AlphaFoldDB" id="X1QI40"/>
<protein>
    <submittedName>
        <fullName evidence="1">Uncharacterized protein</fullName>
    </submittedName>
</protein>
<organism evidence="1">
    <name type="scientific">marine sediment metagenome</name>
    <dbReference type="NCBI Taxonomy" id="412755"/>
    <lineage>
        <taxon>unclassified sequences</taxon>
        <taxon>metagenomes</taxon>
        <taxon>ecological metagenomes</taxon>
    </lineage>
</organism>